<dbReference type="Pfam" id="PF11374">
    <property type="entry name" value="DUF3176"/>
    <property type="match status" value="1"/>
</dbReference>
<dbReference type="EMBL" id="ML978066">
    <property type="protein sequence ID" value="KAF2022231.1"/>
    <property type="molecule type" value="Genomic_DNA"/>
</dbReference>
<proteinExistence type="predicted"/>
<gene>
    <name evidence="2" type="ORF">BU24DRAFT_417868</name>
</gene>
<feature type="transmembrane region" description="Helical" evidence="1">
    <location>
        <begin position="158"/>
        <end position="177"/>
    </location>
</feature>
<dbReference type="PANTHER" id="PTHR35394">
    <property type="entry name" value="DUF3176 DOMAIN-CONTAINING PROTEIN"/>
    <property type="match status" value="1"/>
</dbReference>
<keyword evidence="1" id="KW-0472">Membrane</keyword>
<keyword evidence="1" id="KW-0812">Transmembrane</keyword>
<dbReference type="PANTHER" id="PTHR35394:SF5">
    <property type="entry name" value="DUF3176 DOMAIN-CONTAINING PROTEIN"/>
    <property type="match status" value="1"/>
</dbReference>
<evidence type="ECO:0000313" key="3">
    <source>
        <dbReference type="Proteomes" id="UP000799778"/>
    </source>
</evidence>
<name>A0A6A5YCC5_9PLEO</name>
<feature type="transmembrane region" description="Helical" evidence="1">
    <location>
        <begin position="532"/>
        <end position="552"/>
    </location>
</feature>
<dbReference type="Proteomes" id="UP000799778">
    <property type="component" value="Unassembled WGS sequence"/>
</dbReference>
<accession>A0A6A5YCC5</accession>
<evidence type="ECO:0000256" key="1">
    <source>
        <dbReference type="SAM" id="Phobius"/>
    </source>
</evidence>
<protein>
    <submittedName>
        <fullName evidence="2">Uncharacterized protein</fullName>
    </submittedName>
</protein>
<sequence length="610" mass="68672">MPKGSIEEEVYQMIPKDSTNATKDAAHETCSEVSQLHNTPGRQRSFSILLKEWKWELSTWAFGTLAFAALVVQVVWFRDRPTSEWRSSVSISALIAALSQVTQSTLLVSTSACIGQLKWIWLRSRRSMIDMERFDNASRGPNGSFWFLLTISWRYRPFLASLGAFMTILLLAFATFAQQVVTIDIKKVHDPFGSADIPYAMNFTSYSTAILQNPGESGSSDSQMFERSNTTAALLQALYLDSQSLSDVPAICTGSFCEWAPYKNFGLCAQTTDISSSLKAGTVSSNLTDHEGPTAHFVISGHNISLPDFTTENEFWAGSNFDMDFNTDSTWDLSIYNVFYCDSDTDDCPTPPYDNWGDNFADPSKWKVFKSTLSPCLQTLSTTVNGTTNTSVVESRTDLTYTSFEDNYFRCFSSPDDKSPQQTNCLGQVEMYYFVSFLVDHYNINNYTTTLSEVAGSRQYVAILAADVLGCDKVDPSCKFKQGAARGVKGLQRRMENFGIAFTNVMRRNREARVAYGSVSTDQQYFNVDLKWLILPLVTYVSITFLLFSTIYQSRKGEYPLWKWSSLAALHVRDEKNTMNRIDGVVEEAKSTTAQLEYSGKNWVLRNRSR</sequence>
<dbReference type="InterPro" id="IPR021514">
    <property type="entry name" value="DUF3176"/>
</dbReference>
<keyword evidence="1" id="KW-1133">Transmembrane helix</keyword>
<evidence type="ECO:0000313" key="2">
    <source>
        <dbReference type="EMBL" id="KAF2022231.1"/>
    </source>
</evidence>
<dbReference type="GeneID" id="54284232"/>
<reference evidence="2" key="1">
    <citation type="journal article" date="2020" name="Stud. Mycol.">
        <title>101 Dothideomycetes genomes: a test case for predicting lifestyles and emergence of pathogens.</title>
        <authorList>
            <person name="Haridas S."/>
            <person name="Albert R."/>
            <person name="Binder M."/>
            <person name="Bloem J."/>
            <person name="Labutti K."/>
            <person name="Salamov A."/>
            <person name="Andreopoulos B."/>
            <person name="Baker S."/>
            <person name="Barry K."/>
            <person name="Bills G."/>
            <person name="Bluhm B."/>
            <person name="Cannon C."/>
            <person name="Castanera R."/>
            <person name="Culley D."/>
            <person name="Daum C."/>
            <person name="Ezra D."/>
            <person name="Gonzalez J."/>
            <person name="Henrissat B."/>
            <person name="Kuo A."/>
            <person name="Liang C."/>
            <person name="Lipzen A."/>
            <person name="Lutzoni F."/>
            <person name="Magnuson J."/>
            <person name="Mondo S."/>
            <person name="Nolan M."/>
            <person name="Ohm R."/>
            <person name="Pangilinan J."/>
            <person name="Park H.-J."/>
            <person name="Ramirez L."/>
            <person name="Alfaro M."/>
            <person name="Sun H."/>
            <person name="Tritt A."/>
            <person name="Yoshinaga Y."/>
            <person name="Zwiers L.-H."/>
            <person name="Turgeon B."/>
            <person name="Goodwin S."/>
            <person name="Spatafora J."/>
            <person name="Crous P."/>
            <person name="Grigoriev I."/>
        </authorList>
    </citation>
    <scope>NUCLEOTIDE SEQUENCE</scope>
    <source>
        <strain evidence="2">CBS 175.79</strain>
    </source>
</reference>
<keyword evidence="3" id="KW-1185">Reference proteome</keyword>
<organism evidence="2 3">
    <name type="scientific">Aaosphaeria arxii CBS 175.79</name>
    <dbReference type="NCBI Taxonomy" id="1450172"/>
    <lineage>
        <taxon>Eukaryota</taxon>
        <taxon>Fungi</taxon>
        <taxon>Dikarya</taxon>
        <taxon>Ascomycota</taxon>
        <taxon>Pezizomycotina</taxon>
        <taxon>Dothideomycetes</taxon>
        <taxon>Pleosporomycetidae</taxon>
        <taxon>Pleosporales</taxon>
        <taxon>Pleosporales incertae sedis</taxon>
        <taxon>Aaosphaeria</taxon>
    </lineage>
</organism>
<dbReference type="AlphaFoldDB" id="A0A6A5YCC5"/>
<dbReference type="RefSeq" id="XP_033390570.1">
    <property type="nucleotide sequence ID" value="XM_033526835.1"/>
</dbReference>
<dbReference type="OrthoDB" id="5242705at2759"/>
<feature type="transmembrane region" description="Helical" evidence="1">
    <location>
        <begin position="57"/>
        <end position="77"/>
    </location>
</feature>